<keyword evidence="2" id="KW-0808">Transferase</keyword>
<evidence type="ECO:0000313" key="3">
    <source>
        <dbReference type="Proteomes" id="UP000050465"/>
    </source>
</evidence>
<evidence type="ECO:0000313" key="2">
    <source>
        <dbReference type="EMBL" id="KPQ36058.1"/>
    </source>
</evidence>
<feature type="domain" description="Glycosyltransferase 2-like" evidence="1">
    <location>
        <begin position="7"/>
        <end position="115"/>
    </location>
</feature>
<name>A0A0N8KNB3_9CYAN</name>
<proteinExistence type="predicted"/>
<dbReference type="EMBL" id="LJZR01000008">
    <property type="protein sequence ID" value="KPQ36058.1"/>
    <property type="molecule type" value="Genomic_DNA"/>
</dbReference>
<reference evidence="2 3" key="1">
    <citation type="submission" date="2015-09" db="EMBL/GenBank/DDBJ databases">
        <title>Identification and resolution of microdiversity through metagenomic sequencing of parallel consortia.</title>
        <authorList>
            <person name="Nelson W.C."/>
            <person name="Romine M.F."/>
            <person name="Lindemann S.R."/>
        </authorList>
    </citation>
    <scope>NUCLEOTIDE SEQUENCE [LARGE SCALE GENOMIC DNA]</scope>
    <source>
        <strain evidence="2">Ana</strain>
    </source>
</reference>
<dbReference type="Pfam" id="PF00535">
    <property type="entry name" value="Glycos_transf_2"/>
    <property type="match status" value="1"/>
</dbReference>
<organism evidence="2 3">
    <name type="scientific">Phormidesmis priestleyi Ana</name>
    <dbReference type="NCBI Taxonomy" id="1666911"/>
    <lineage>
        <taxon>Bacteria</taxon>
        <taxon>Bacillati</taxon>
        <taxon>Cyanobacteriota</taxon>
        <taxon>Cyanophyceae</taxon>
        <taxon>Leptolyngbyales</taxon>
        <taxon>Leptolyngbyaceae</taxon>
        <taxon>Phormidesmis</taxon>
    </lineage>
</organism>
<protein>
    <submittedName>
        <fullName evidence="2">Glycosyltransferases involved in cell wall biogenesis</fullName>
    </submittedName>
</protein>
<dbReference type="InterPro" id="IPR029044">
    <property type="entry name" value="Nucleotide-diphossugar_trans"/>
</dbReference>
<dbReference type="InterPro" id="IPR001173">
    <property type="entry name" value="Glyco_trans_2-like"/>
</dbReference>
<dbReference type="AlphaFoldDB" id="A0A0N8KNB3"/>
<evidence type="ECO:0000259" key="1">
    <source>
        <dbReference type="Pfam" id="PF00535"/>
    </source>
</evidence>
<sequence length="325" mass="36177">MSVPTVSVVIPVYNCQQYIAEAVQSALGQTAHEVIVVDDGSIDDTKLVVEALSDPRLRYAWQPNQGVSAARNYGINLAQGELVAFLDADDYFLPHQLAEQAALFAADPELGLVQSGWQRVSESGGLLAAVEPWAMAGDLTIESFLKFKPVLPSALMVRRDWLITVQGFDLELQAAEDVDLVSRLLLAGCKAAWLKAVTVSYRQHANSAMTNGLVQARDLGRYLDKVFLRPDLPDAVRLLERSVRYHTMVWAAWALYESGYTEQMAQQLKAAWNYTPYLPAEALIHWMDSFESFSKSGERSLDPSALINSEDWKQLICWLLAQTHC</sequence>
<dbReference type="SUPFAM" id="SSF53448">
    <property type="entry name" value="Nucleotide-diphospho-sugar transferases"/>
    <property type="match status" value="1"/>
</dbReference>
<dbReference type="Gene3D" id="3.90.550.10">
    <property type="entry name" value="Spore Coat Polysaccharide Biosynthesis Protein SpsA, Chain A"/>
    <property type="match status" value="1"/>
</dbReference>
<accession>A0A0N8KNB3</accession>
<gene>
    <name evidence="2" type="ORF">HLUCCA11_07555</name>
</gene>
<dbReference type="STRING" id="1666911.HLUCCA11_07555"/>
<dbReference type="GO" id="GO:0016740">
    <property type="term" value="F:transferase activity"/>
    <property type="evidence" value="ECO:0007669"/>
    <property type="project" value="UniProtKB-KW"/>
</dbReference>
<dbReference type="PANTHER" id="PTHR43685:SF2">
    <property type="entry name" value="GLYCOSYLTRANSFERASE 2-LIKE DOMAIN-CONTAINING PROTEIN"/>
    <property type="match status" value="1"/>
</dbReference>
<dbReference type="Proteomes" id="UP000050465">
    <property type="component" value="Unassembled WGS sequence"/>
</dbReference>
<comment type="caution">
    <text evidence="2">The sequence shown here is derived from an EMBL/GenBank/DDBJ whole genome shotgun (WGS) entry which is preliminary data.</text>
</comment>
<dbReference type="InterPro" id="IPR050834">
    <property type="entry name" value="Glycosyltransf_2"/>
</dbReference>
<dbReference type="PANTHER" id="PTHR43685">
    <property type="entry name" value="GLYCOSYLTRANSFERASE"/>
    <property type="match status" value="1"/>
</dbReference>